<evidence type="ECO:0000256" key="2">
    <source>
        <dbReference type="ARBA" id="ARBA00022723"/>
    </source>
</evidence>
<keyword evidence="8" id="KW-1185">Reference proteome</keyword>
<evidence type="ECO:0000313" key="7">
    <source>
        <dbReference type="EMBL" id="KIX09298.1"/>
    </source>
</evidence>
<evidence type="ECO:0000256" key="5">
    <source>
        <dbReference type="ARBA" id="ARBA00023242"/>
    </source>
</evidence>
<keyword evidence="4" id="KW-0804">Transcription</keyword>
<accession>A0A0D2HF21</accession>
<dbReference type="EMBL" id="KN847475">
    <property type="protein sequence ID" value="KIX09298.1"/>
    <property type="molecule type" value="Genomic_DNA"/>
</dbReference>
<dbReference type="OrthoDB" id="2309723at2759"/>
<protein>
    <recommendedName>
        <fullName evidence="6">Xylanolytic transcriptional activator regulatory domain-containing protein</fullName>
    </recommendedName>
</protein>
<dbReference type="Proteomes" id="UP000053617">
    <property type="component" value="Unassembled WGS sequence"/>
</dbReference>
<dbReference type="GO" id="GO:0008270">
    <property type="term" value="F:zinc ion binding"/>
    <property type="evidence" value="ECO:0007669"/>
    <property type="project" value="InterPro"/>
</dbReference>
<reference evidence="7 8" key="1">
    <citation type="submission" date="2015-01" db="EMBL/GenBank/DDBJ databases">
        <title>The Genome Sequence of Rhinocladiella mackenzie CBS 650.93.</title>
        <authorList>
            <consortium name="The Broad Institute Genomics Platform"/>
            <person name="Cuomo C."/>
            <person name="de Hoog S."/>
            <person name="Gorbushina A."/>
            <person name="Stielow B."/>
            <person name="Teixiera M."/>
            <person name="Abouelleil A."/>
            <person name="Chapman S.B."/>
            <person name="Priest M."/>
            <person name="Young S.K."/>
            <person name="Wortman J."/>
            <person name="Nusbaum C."/>
            <person name="Birren B."/>
        </authorList>
    </citation>
    <scope>NUCLEOTIDE SEQUENCE [LARGE SCALE GENOMIC DNA]</scope>
    <source>
        <strain evidence="7 8">CBS 650.93</strain>
    </source>
</reference>
<dbReference type="GO" id="GO:0003677">
    <property type="term" value="F:DNA binding"/>
    <property type="evidence" value="ECO:0007669"/>
    <property type="project" value="InterPro"/>
</dbReference>
<dbReference type="GeneID" id="25288448"/>
<evidence type="ECO:0000256" key="1">
    <source>
        <dbReference type="ARBA" id="ARBA00004123"/>
    </source>
</evidence>
<dbReference type="InterPro" id="IPR007219">
    <property type="entry name" value="XnlR_reg_dom"/>
</dbReference>
<dbReference type="GO" id="GO:0005634">
    <property type="term" value="C:nucleus"/>
    <property type="evidence" value="ECO:0007669"/>
    <property type="project" value="UniProtKB-SubCell"/>
</dbReference>
<dbReference type="STRING" id="1442369.A0A0D2HF21"/>
<gene>
    <name evidence="7" type="ORF">Z518_00377</name>
</gene>
<evidence type="ECO:0000256" key="3">
    <source>
        <dbReference type="ARBA" id="ARBA00023015"/>
    </source>
</evidence>
<sequence length="649" mass="72958">MQHIRASSNLPKYSNMDHYDLGIPRSLILTLVEVFFDNAYNATLVLHKRLFLESLERGRADPHVVLSICAWAANFYRDKNGQATLKDHGFMVEWARKAGRLVFQQPEDLHEDKIVTLMTLGLFWYSQGSWRVSQFYKGVACQLLYVIGLEPAKLYGDNAFEAEMRRRRLWACYLMQCQSADSLSFFEPLIDLSSLSLPWSEEDFDTGVSRQPSECLDSSRSTAAAGNSLYAEVIKGLTLWYSVHSLIKCRETDISERITGLHAFDENISRWWQEVSPDFKLTPSKVAEMANDTRSFPKILLLNAVYHQSLGALHASIIPLFSWSPGDSSWLTSRHCSAQVAFEHACSFSELVKTVVSTYARPGAISTFVAYAAYSGCAIQMPFMWCSNPAVRGRIRANVKANIQIIQSVAVYWKFAALLQIHVGCLYEIHRMHPNTLEDEPRHIDIRKLVDFKVNASHARASILGFIDILRPKGDGVVDSGDESKDLGIEQAAVGNGLATRPSIHDDPMHDLQNGLIRQHPGGDSPATLPSDFTQTREHLRGSETNVNHVPTQPEINVNRTPYQQQGEPWSQHHQADIGFGPPFQPQGQGVTERLTLDPYYPFLDQTMLDLFPNGEMPDLSQLDTELSNLEYFGLEGWNAGSTDPGEEC</sequence>
<dbReference type="Pfam" id="PF04082">
    <property type="entry name" value="Fungal_trans"/>
    <property type="match status" value="1"/>
</dbReference>
<dbReference type="HOGENOM" id="CLU_024802_0_0_1"/>
<proteinExistence type="predicted"/>
<dbReference type="PANTHER" id="PTHR47338">
    <property type="entry name" value="ZN(II)2CYS6 TRANSCRIPTION FACTOR (EUROFUNG)-RELATED"/>
    <property type="match status" value="1"/>
</dbReference>
<feature type="domain" description="Xylanolytic transcriptional activator regulatory" evidence="6">
    <location>
        <begin position="33"/>
        <end position="214"/>
    </location>
</feature>
<dbReference type="InterPro" id="IPR050815">
    <property type="entry name" value="TF_fung"/>
</dbReference>
<comment type="subcellular location">
    <subcellularLocation>
        <location evidence="1">Nucleus</location>
    </subcellularLocation>
</comment>
<organism evidence="7 8">
    <name type="scientific">Rhinocladiella mackenziei CBS 650.93</name>
    <dbReference type="NCBI Taxonomy" id="1442369"/>
    <lineage>
        <taxon>Eukaryota</taxon>
        <taxon>Fungi</taxon>
        <taxon>Dikarya</taxon>
        <taxon>Ascomycota</taxon>
        <taxon>Pezizomycotina</taxon>
        <taxon>Eurotiomycetes</taxon>
        <taxon>Chaetothyriomycetidae</taxon>
        <taxon>Chaetothyriales</taxon>
        <taxon>Herpotrichiellaceae</taxon>
        <taxon>Rhinocladiella</taxon>
    </lineage>
</organism>
<dbReference type="AlphaFoldDB" id="A0A0D2HF21"/>
<dbReference type="VEuPathDB" id="FungiDB:Z518_00377"/>
<evidence type="ECO:0000256" key="4">
    <source>
        <dbReference type="ARBA" id="ARBA00023163"/>
    </source>
</evidence>
<keyword evidence="2" id="KW-0479">Metal-binding</keyword>
<dbReference type="GO" id="GO:0000981">
    <property type="term" value="F:DNA-binding transcription factor activity, RNA polymerase II-specific"/>
    <property type="evidence" value="ECO:0007669"/>
    <property type="project" value="InterPro"/>
</dbReference>
<dbReference type="RefSeq" id="XP_013276434.1">
    <property type="nucleotide sequence ID" value="XM_013420980.1"/>
</dbReference>
<name>A0A0D2HF21_9EURO</name>
<evidence type="ECO:0000313" key="8">
    <source>
        <dbReference type="Proteomes" id="UP000053617"/>
    </source>
</evidence>
<dbReference type="PANTHER" id="PTHR47338:SF11">
    <property type="entry name" value="ZN(II)2CYS6 TRANSCRIPTION FACTOR (EUROFUNG)"/>
    <property type="match status" value="1"/>
</dbReference>
<evidence type="ECO:0000259" key="6">
    <source>
        <dbReference type="Pfam" id="PF04082"/>
    </source>
</evidence>
<keyword evidence="3" id="KW-0805">Transcription regulation</keyword>
<dbReference type="CDD" id="cd12148">
    <property type="entry name" value="fungal_TF_MHR"/>
    <property type="match status" value="1"/>
</dbReference>
<keyword evidence="5" id="KW-0539">Nucleus</keyword>
<dbReference type="GO" id="GO:0006351">
    <property type="term" value="P:DNA-templated transcription"/>
    <property type="evidence" value="ECO:0007669"/>
    <property type="project" value="InterPro"/>
</dbReference>